<dbReference type="Pfam" id="PF07394">
    <property type="entry name" value="DUF1501"/>
    <property type="match status" value="1"/>
</dbReference>
<dbReference type="InterPro" id="IPR010869">
    <property type="entry name" value="DUF1501"/>
</dbReference>
<protein>
    <recommendedName>
        <fullName evidence="3">DUF1501 domain-containing protein</fullName>
    </recommendedName>
</protein>
<dbReference type="PANTHER" id="PTHR43737">
    <property type="entry name" value="BLL7424 PROTEIN"/>
    <property type="match status" value="1"/>
</dbReference>
<evidence type="ECO:0000313" key="2">
    <source>
        <dbReference type="Proteomes" id="UP000318017"/>
    </source>
</evidence>
<proteinExistence type="predicted"/>
<dbReference type="PANTHER" id="PTHR43737:SF1">
    <property type="entry name" value="DUF1501 DOMAIN-CONTAINING PROTEIN"/>
    <property type="match status" value="1"/>
</dbReference>
<dbReference type="SUPFAM" id="SSF53649">
    <property type="entry name" value="Alkaline phosphatase-like"/>
    <property type="match status" value="1"/>
</dbReference>
<name>A0A518G178_9BACT</name>
<accession>A0A518G178</accession>
<dbReference type="EMBL" id="CP036298">
    <property type="protein sequence ID" value="QDV22284.1"/>
    <property type="molecule type" value="Genomic_DNA"/>
</dbReference>
<organism evidence="1 2">
    <name type="scientific">Aureliella helgolandensis</name>
    <dbReference type="NCBI Taxonomy" id="2527968"/>
    <lineage>
        <taxon>Bacteria</taxon>
        <taxon>Pseudomonadati</taxon>
        <taxon>Planctomycetota</taxon>
        <taxon>Planctomycetia</taxon>
        <taxon>Pirellulales</taxon>
        <taxon>Pirellulaceae</taxon>
        <taxon>Aureliella</taxon>
    </lineage>
</organism>
<sequence length="415" mass="45155">MTRFAEQLSRAAEGAAQTRPKSLMMIWLQGGASQLETFDPHPGTKYGGETRGITTSIPNVQIADTLPATAEQLHHATLLRSIVSQEGDHERATYHLKTGWRPDPTLVHPAIGSVVCYQSANNLEIPRHISIVPGEWPARGGYLGPSFDAFQIGDVAAPIPNLTPRVSEESLTQRLDVLLGTLEDEFQRGRLANLNRQRTLHQTATENAVRMMSSDQLTAFDVQQESASTVDKFGDNAFGRGCLAGIRLLSAGVRCVEVELGGWDTHINNHELQSSKARVLDAALAATLSELHARDMLNDTIVFCGGEFGRTPQINPAGGRDHWPHGFSAVLAGGNFRRGYVHGATAANPESDIINRKGNATVDPQKITENIVPVPDLHATLLRALGIDHEFEMQTPVGRPLRWSDGQVVTDLLQS</sequence>
<reference evidence="1 2" key="1">
    <citation type="submission" date="2019-02" db="EMBL/GenBank/DDBJ databases">
        <title>Deep-cultivation of Planctomycetes and their phenomic and genomic characterization uncovers novel biology.</title>
        <authorList>
            <person name="Wiegand S."/>
            <person name="Jogler M."/>
            <person name="Boedeker C."/>
            <person name="Pinto D."/>
            <person name="Vollmers J."/>
            <person name="Rivas-Marin E."/>
            <person name="Kohn T."/>
            <person name="Peeters S.H."/>
            <person name="Heuer A."/>
            <person name="Rast P."/>
            <person name="Oberbeckmann S."/>
            <person name="Bunk B."/>
            <person name="Jeske O."/>
            <person name="Meyerdierks A."/>
            <person name="Storesund J.E."/>
            <person name="Kallscheuer N."/>
            <person name="Luecker S."/>
            <person name="Lage O.M."/>
            <person name="Pohl T."/>
            <person name="Merkel B.J."/>
            <person name="Hornburger P."/>
            <person name="Mueller R.-W."/>
            <person name="Bruemmer F."/>
            <person name="Labrenz M."/>
            <person name="Spormann A.M."/>
            <person name="Op den Camp H."/>
            <person name="Overmann J."/>
            <person name="Amann R."/>
            <person name="Jetten M.S.M."/>
            <person name="Mascher T."/>
            <person name="Medema M.H."/>
            <person name="Devos D.P."/>
            <person name="Kaster A.-K."/>
            <person name="Ovreas L."/>
            <person name="Rohde M."/>
            <person name="Galperin M.Y."/>
            <person name="Jogler C."/>
        </authorList>
    </citation>
    <scope>NUCLEOTIDE SEQUENCE [LARGE SCALE GENOMIC DNA]</scope>
    <source>
        <strain evidence="1 2">Q31a</strain>
    </source>
</reference>
<keyword evidence="2" id="KW-1185">Reference proteome</keyword>
<dbReference type="InterPro" id="IPR017850">
    <property type="entry name" value="Alkaline_phosphatase_core_sf"/>
</dbReference>
<dbReference type="KEGG" id="ahel:Q31a_05680"/>
<dbReference type="AlphaFoldDB" id="A0A518G178"/>
<evidence type="ECO:0000313" key="1">
    <source>
        <dbReference type="EMBL" id="QDV22284.1"/>
    </source>
</evidence>
<evidence type="ECO:0008006" key="3">
    <source>
        <dbReference type="Google" id="ProtNLM"/>
    </source>
</evidence>
<gene>
    <name evidence="1" type="ORF">Q31a_05680</name>
</gene>
<dbReference type="Proteomes" id="UP000318017">
    <property type="component" value="Chromosome"/>
</dbReference>